<evidence type="ECO:0000313" key="2">
    <source>
        <dbReference type="EMBL" id="CUX21336.1"/>
    </source>
</evidence>
<evidence type="ECO:0000313" key="3">
    <source>
        <dbReference type="Proteomes" id="UP000191987"/>
    </source>
</evidence>
<protein>
    <submittedName>
        <fullName evidence="2">Nicotinamide-nucleotide amidohydrolase PncC</fullName>
        <ecNumber evidence="2">3.5.1.42</ecNumber>
    </submittedName>
</protein>
<gene>
    <name evidence="2" type="primary">pncC</name>
    <name evidence="2" type="ORF">AGR7C_Cc150176</name>
</gene>
<dbReference type="GO" id="GO:0019159">
    <property type="term" value="F:nicotinamide-nucleotide amidase activity"/>
    <property type="evidence" value="ECO:0007669"/>
    <property type="project" value="UniProtKB-EC"/>
</dbReference>
<dbReference type="EC" id="3.5.1.42" evidence="2"/>
<feature type="domain" description="CinA C-terminal" evidence="1">
    <location>
        <begin position="9"/>
        <end position="161"/>
    </location>
</feature>
<proteinExistence type="predicted"/>
<accession>A0A1S7PHR6</accession>
<sequence length="169" mass="17636">MNLFPADIEELARQIIIDFTAHGFMVSTAESCTGGLIAGALTEIAGSSAVVDRGFVTYTNEAKMDMLGVGAETLANFGAVSRQTALQMAHGALFRSRADFAVAVTGIAGPGGGSADKPVGLVHLAAKARSGKILHREMRYGEIGRTEIRLATVRTALEMLIALNQTGSV</sequence>
<dbReference type="Proteomes" id="UP000191987">
    <property type="component" value="Unassembled WGS sequence"/>
</dbReference>
<dbReference type="RefSeq" id="WP_080817101.1">
    <property type="nucleotide sequence ID" value="NZ_LT009748.1"/>
</dbReference>
<dbReference type="EMBL" id="FBWG01000007">
    <property type="protein sequence ID" value="CUX21336.1"/>
    <property type="molecule type" value="Genomic_DNA"/>
</dbReference>
<evidence type="ECO:0000259" key="1">
    <source>
        <dbReference type="Pfam" id="PF02464"/>
    </source>
</evidence>
<dbReference type="AlphaFoldDB" id="A0A1S7PHR6"/>
<dbReference type="InterPro" id="IPR036653">
    <property type="entry name" value="CinA-like_C"/>
</dbReference>
<dbReference type="Pfam" id="PF02464">
    <property type="entry name" value="CinA"/>
    <property type="match status" value="1"/>
</dbReference>
<dbReference type="InterPro" id="IPR008136">
    <property type="entry name" value="CinA_C"/>
</dbReference>
<name>A0A1S7PHR6_9HYPH</name>
<keyword evidence="2" id="KW-0378">Hydrolase</keyword>
<organism evidence="2 3">
    <name type="scientific">Agrobacterium deltaense Zutra 3/1</name>
    <dbReference type="NCBI Taxonomy" id="1183427"/>
    <lineage>
        <taxon>Bacteria</taxon>
        <taxon>Pseudomonadati</taxon>
        <taxon>Pseudomonadota</taxon>
        <taxon>Alphaproteobacteria</taxon>
        <taxon>Hyphomicrobiales</taxon>
        <taxon>Rhizobiaceae</taxon>
        <taxon>Rhizobium/Agrobacterium group</taxon>
        <taxon>Agrobacterium</taxon>
    </lineage>
</organism>
<dbReference type="NCBIfam" id="TIGR00199">
    <property type="entry name" value="PncC_domain"/>
    <property type="match status" value="1"/>
</dbReference>
<dbReference type="Gene3D" id="3.90.950.20">
    <property type="entry name" value="CinA-like"/>
    <property type="match status" value="1"/>
</dbReference>
<dbReference type="SUPFAM" id="SSF142433">
    <property type="entry name" value="CinA-like"/>
    <property type="match status" value="1"/>
</dbReference>
<reference evidence="2 3" key="1">
    <citation type="submission" date="2016-01" db="EMBL/GenBank/DDBJ databases">
        <authorList>
            <person name="Oliw E.H."/>
        </authorList>
    </citation>
    <scope>NUCLEOTIDE SEQUENCE [LARGE SCALE GENOMIC DNA]</scope>
    <source>
        <strain evidence="2 3">Zutra 3-1</strain>
    </source>
</reference>